<reference evidence="1 2" key="1">
    <citation type="submission" date="2024-01" db="EMBL/GenBank/DDBJ databases">
        <title>Genome assemblies of Stephania.</title>
        <authorList>
            <person name="Yang L."/>
        </authorList>
    </citation>
    <scope>NUCLEOTIDE SEQUENCE [LARGE SCALE GENOMIC DNA]</scope>
    <source>
        <strain evidence="1">QJT</strain>
        <tissue evidence="1">Leaf</tissue>
    </source>
</reference>
<name>A0AAP0K5W2_9MAGN</name>
<sequence length="127" mass="13795">MEGPGTGVSKHGGSSVSFVTSNERLTRASERTLTVNDLYLHLHTENHDEVTFIDTRSARFYAQLECRRQELTQATPDQPVDEMALYYDVVGCGVHAKPVRDDHGLIGLVSTTTTTSRAVAANADGSS</sequence>
<gene>
    <name evidence="1" type="ORF">Sjap_005133</name>
</gene>
<evidence type="ECO:0000313" key="2">
    <source>
        <dbReference type="Proteomes" id="UP001417504"/>
    </source>
</evidence>
<comment type="caution">
    <text evidence="1">The sequence shown here is derived from an EMBL/GenBank/DDBJ whole genome shotgun (WGS) entry which is preliminary data.</text>
</comment>
<protein>
    <submittedName>
        <fullName evidence="1">Uncharacterized protein</fullName>
    </submittedName>
</protein>
<keyword evidence="2" id="KW-1185">Reference proteome</keyword>
<proteinExistence type="predicted"/>
<dbReference type="Proteomes" id="UP001417504">
    <property type="component" value="Unassembled WGS sequence"/>
</dbReference>
<accession>A0AAP0K5W2</accession>
<organism evidence="1 2">
    <name type="scientific">Stephania japonica</name>
    <dbReference type="NCBI Taxonomy" id="461633"/>
    <lineage>
        <taxon>Eukaryota</taxon>
        <taxon>Viridiplantae</taxon>
        <taxon>Streptophyta</taxon>
        <taxon>Embryophyta</taxon>
        <taxon>Tracheophyta</taxon>
        <taxon>Spermatophyta</taxon>
        <taxon>Magnoliopsida</taxon>
        <taxon>Ranunculales</taxon>
        <taxon>Menispermaceae</taxon>
        <taxon>Menispermoideae</taxon>
        <taxon>Cissampelideae</taxon>
        <taxon>Stephania</taxon>
    </lineage>
</organism>
<evidence type="ECO:0000313" key="1">
    <source>
        <dbReference type="EMBL" id="KAK9145230.1"/>
    </source>
</evidence>
<dbReference type="AlphaFoldDB" id="A0AAP0K5W2"/>
<dbReference type="EMBL" id="JBBNAE010000002">
    <property type="protein sequence ID" value="KAK9145230.1"/>
    <property type="molecule type" value="Genomic_DNA"/>
</dbReference>